<feature type="compositionally biased region" description="Polar residues" evidence="1">
    <location>
        <begin position="233"/>
        <end position="243"/>
    </location>
</feature>
<keyword evidence="2" id="KW-0812">Transmembrane</keyword>
<feature type="transmembrane region" description="Helical" evidence="2">
    <location>
        <begin position="21"/>
        <end position="42"/>
    </location>
</feature>
<feature type="compositionally biased region" description="Low complexity" evidence="1">
    <location>
        <begin position="211"/>
        <end position="232"/>
    </location>
</feature>
<keyword evidence="6" id="KW-1185">Reference proteome</keyword>
<feature type="region of interest" description="Disordered" evidence="1">
    <location>
        <begin position="200"/>
        <end position="270"/>
    </location>
</feature>
<dbReference type="Proteomes" id="UP001596056">
    <property type="component" value="Unassembled WGS sequence"/>
</dbReference>
<feature type="transmembrane region" description="Helical" evidence="2">
    <location>
        <begin position="104"/>
        <end position="128"/>
    </location>
</feature>
<evidence type="ECO:0000313" key="6">
    <source>
        <dbReference type="Proteomes" id="UP001596056"/>
    </source>
</evidence>
<evidence type="ECO:0000259" key="3">
    <source>
        <dbReference type="Pfam" id="PF10081"/>
    </source>
</evidence>
<feature type="domain" description="Alpha/beta-hydrolase catalytic" evidence="3">
    <location>
        <begin position="154"/>
        <end position="207"/>
    </location>
</feature>
<accession>A0ABW0SAF1</accession>
<dbReference type="EMBL" id="JBHSNA010000003">
    <property type="protein sequence ID" value="MFC5565849.1"/>
    <property type="molecule type" value="Genomic_DNA"/>
</dbReference>
<organism evidence="5 6">
    <name type="scientific">Rubellimicrobium aerolatum</name>
    <dbReference type="NCBI Taxonomy" id="490979"/>
    <lineage>
        <taxon>Bacteria</taxon>
        <taxon>Pseudomonadati</taxon>
        <taxon>Pseudomonadota</taxon>
        <taxon>Alphaproteobacteria</taxon>
        <taxon>Rhodobacterales</taxon>
        <taxon>Roseobacteraceae</taxon>
        <taxon>Rubellimicrobium</taxon>
    </lineage>
</organism>
<evidence type="ECO:0000256" key="1">
    <source>
        <dbReference type="SAM" id="MobiDB-lite"/>
    </source>
</evidence>
<protein>
    <submittedName>
        <fullName evidence="5">Alpha/beta-hydrolase N-terminal domain-containing protein</fullName>
    </submittedName>
</protein>
<comment type="caution">
    <text evidence="5">The sequence shown here is derived from an EMBL/GenBank/DDBJ whole genome shotgun (WGS) entry which is preliminary data.</text>
</comment>
<sequence>MVHGFWRAFDLPMRRGAAARAVHAVIAVVALALLVWCAANVVRWQTSVRSTVGMEEVTQGHLPLSLGIASVVFGSVLLLARLVRSLARRTAQTLGHVLSPRAANLLGLVVAALLLCVVTEHGVVRVLFGLADEASRPDAAGIAAFTGREALQLLRIHVGREQADTAEGRTAAALAEMDRVRAWDRALLVLAIPTGTGWLDPGSHDVMSSSTAATWPPWPCSTPTSPRPTSTSGDGSRSVSPTAGTRRRSTGSWSAADRRSTRAAWREGGE</sequence>
<dbReference type="Pfam" id="PF10081">
    <property type="entry name" value="Abhydrolase_9"/>
    <property type="match status" value="1"/>
</dbReference>
<feature type="compositionally biased region" description="Basic and acidic residues" evidence="1">
    <location>
        <begin position="256"/>
        <end position="270"/>
    </location>
</feature>
<dbReference type="InterPro" id="IPR027788">
    <property type="entry name" value="Alpha/beta-hydrolase_N_dom"/>
</dbReference>
<dbReference type="InterPro" id="IPR027787">
    <property type="entry name" value="Alpha/beta-hydrolase_catalytic"/>
</dbReference>
<keyword evidence="2" id="KW-1133">Transmembrane helix</keyword>
<reference evidence="6" key="1">
    <citation type="journal article" date="2019" name="Int. J. Syst. Evol. Microbiol.">
        <title>The Global Catalogue of Microorganisms (GCM) 10K type strain sequencing project: providing services to taxonomists for standard genome sequencing and annotation.</title>
        <authorList>
            <consortium name="The Broad Institute Genomics Platform"/>
            <consortium name="The Broad Institute Genome Sequencing Center for Infectious Disease"/>
            <person name="Wu L."/>
            <person name="Ma J."/>
        </authorList>
    </citation>
    <scope>NUCLEOTIDE SEQUENCE [LARGE SCALE GENOMIC DNA]</scope>
    <source>
        <strain evidence="6">KACC 11588</strain>
    </source>
</reference>
<evidence type="ECO:0000259" key="4">
    <source>
        <dbReference type="Pfam" id="PF15420"/>
    </source>
</evidence>
<feature type="transmembrane region" description="Helical" evidence="2">
    <location>
        <begin position="62"/>
        <end position="83"/>
    </location>
</feature>
<proteinExistence type="predicted"/>
<keyword evidence="2" id="KW-0472">Membrane</keyword>
<name>A0ABW0SAF1_9RHOB</name>
<dbReference type="RefSeq" id="WP_209838636.1">
    <property type="nucleotide sequence ID" value="NZ_JAGGJP010000003.1"/>
</dbReference>
<gene>
    <name evidence="5" type="ORF">ACFPOC_05370</name>
</gene>
<feature type="domain" description="Alpha/beta-hydrolase N-terminal" evidence="4">
    <location>
        <begin position="2"/>
        <end position="135"/>
    </location>
</feature>
<evidence type="ECO:0000313" key="5">
    <source>
        <dbReference type="EMBL" id="MFC5565849.1"/>
    </source>
</evidence>
<dbReference type="Pfam" id="PF15420">
    <property type="entry name" value="Abhydrolase_9_N"/>
    <property type="match status" value="1"/>
</dbReference>
<evidence type="ECO:0000256" key="2">
    <source>
        <dbReference type="SAM" id="Phobius"/>
    </source>
</evidence>